<dbReference type="Proteomes" id="UP000000304">
    <property type="component" value="Chromosome 3L"/>
</dbReference>
<dbReference type="EMBL" id="CM000363">
    <property type="protein sequence ID" value="EDX09932.1"/>
    <property type="molecule type" value="Genomic_DNA"/>
</dbReference>
<name>B4QNR5_DROSI</name>
<dbReference type="OrthoDB" id="79687at2759"/>
<dbReference type="AlphaFoldDB" id="B4QNR5"/>
<protein>
    <submittedName>
        <fullName evidence="1">GD14226</fullName>
    </submittedName>
</protein>
<gene>
    <name evidence="1" type="primary">Dsim\GD14226</name>
    <name evidence="1" type="ORF">Dsim_GD14226</name>
</gene>
<proteinExistence type="predicted"/>
<accession>B4QNR5</accession>
<dbReference type="Bgee" id="FBgn0185913">
    <property type="expression patterns" value="Expressed in adult organism"/>
</dbReference>
<evidence type="ECO:0000313" key="1">
    <source>
        <dbReference type="EMBL" id="EDX09932.1"/>
    </source>
</evidence>
<organism evidence="1 2">
    <name type="scientific">Drosophila simulans</name>
    <name type="common">Fruit fly</name>
    <dbReference type="NCBI Taxonomy" id="7240"/>
    <lineage>
        <taxon>Eukaryota</taxon>
        <taxon>Metazoa</taxon>
        <taxon>Ecdysozoa</taxon>
        <taxon>Arthropoda</taxon>
        <taxon>Hexapoda</taxon>
        <taxon>Insecta</taxon>
        <taxon>Pterygota</taxon>
        <taxon>Neoptera</taxon>
        <taxon>Endopterygota</taxon>
        <taxon>Diptera</taxon>
        <taxon>Brachycera</taxon>
        <taxon>Muscomorpha</taxon>
        <taxon>Ephydroidea</taxon>
        <taxon>Drosophilidae</taxon>
        <taxon>Drosophila</taxon>
        <taxon>Sophophora</taxon>
    </lineage>
</organism>
<evidence type="ECO:0000313" key="2">
    <source>
        <dbReference type="Proteomes" id="UP000000304"/>
    </source>
</evidence>
<dbReference type="HOGENOM" id="CLU_2308944_0_0_1"/>
<sequence length="100" mass="11123">MFAKFKSTNVAASTATQAVADGNPITQYFEIGKPVACAGPELVWRIHDAYRKSDNKLDDLVHKLMPRLPIALQEATSRMASRDATARPTAQLLQLIKYFM</sequence>
<keyword evidence="2" id="KW-1185">Reference proteome</keyword>
<reference evidence="1 2" key="1">
    <citation type="journal article" date="2007" name="Nature">
        <title>Evolution of genes and genomes on the Drosophila phylogeny.</title>
        <authorList>
            <consortium name="Drosophila 12 Genomes Consortium"/>
            <person name="Clark A.G."/>
            <person name="Eisen M.B."/>
            <person name="Smith D.R."/>
            <person name="Bergman C.M."/>
            <person name="Oliver B."/>
            <person name="Markow T.A."/>
            <person name="Kaufman T.C."/>
            <person name="Kellis M."/>
            <person name="Gelbart W."/>
            <person name="Iyer V.N."/>
            <person name="Pollard D.A."/>
            <person name="Sackton T.B."/>
            <person name="Larracuente A.M."/>
            <person name="Singh N.D."/>
            <person name="Abad J.P."/>
            <person name="Abt D.N."/>
            <person name="Adryan B."/>
            <person name="Aguade M."/>
            <person name="Akashi H."/>
            <person name="Anderson W.W."/>
            <person name="Aquadro C.F."/>
            <person name="Ardell D.H."/>
            <person name="Arguello R."/>
            <person name="Artieri C.G."/>
            <person name="Barbash D.A."/>
            <person name="Barker D."/>
            <person name="Barsanti P."/>
            <person name="Batterham P."/>
            <person name="Batzoglou S."/>
            <person name="Begun D."/>
            <person name="Bhutkar A."/>
            <person name="Blanco E."/>
            <person name="Bosak S.A."/>
            <person name="Bradley R.K."/>
            <person name="Brand A.D."/>
            <person name="Brent M.R."/>
            <person name="Brooks A.N."/>
            <person name="Brown R.H."/>
            <person name="Butlin R.K."/>
            <person name="Caggese C."/>
            <person name="Calvi B.R."/>
            <person name="Bernardo de Carvalho A."/>
            <person name="Caspi A."/>
            <person name="Castrezana S."/>
            <person name="Celniker S.E."/>
            <person name="Chang J.L."/>
            <person name="Chapple C."/>
            <person name="Chatterji S."/>
            <person name="Chinwalla A."/>
            <person name="Civetta A."/>
            <person name="Clifton S.W."/>
            <person name="Comeron J.M."/>
            <person name="Costello J.C."/>
            <person name="Coyne J.A."/>
            <person name="Daub J."/>
            <person name="David R.G."/>
            <person name="Delcher A.L."/>
            <person name="Delehaunty K."/>
            <person name="Do C.B."/>
            <person name="Ebling H."/>
            <person name="Edwards K."/>
            <person name="Eickbush T."/>
            <person name="Evans J.D."/>
            <person name="Filipski A."/>
            <person name="Findeiss S."/>
            <person name="Freyhult E."/>
            <person name="Fulton L."/>
            <person name="Fulton R."/>
            <person name="Garcia A.C."/>
            <person name="Gardiner A."/>
            <person name="Garfield D.A."/>
            <person name="Garvin B.E."/>
            <person name="Gibson G."/>
            <person name="Gilbert D."/>
            <person name="Gnerre S."/>
            <person name="Godfrey J."/>
            <person name="Good R."/>
            <person name="Gotea V."/>
            <person name="Gravely B."/>
            <person name="Greenberg A.J."/>
            <person name="Griffiths-Jones S."/>
            <person name="Gross S."/>
            <person name="Guigo R."/>
            <person name="Gustafson E.A."/>
            <person name="Haerty W."/>
            <person name="Hahn M.W."/>
            <person name="Halligan D.L."/>
            <person name="Halpern A.L."/>
            <person name="Halter G.M."/>
            <person name="Han M.V."/>
            <person name="Heger A."/>
            <person name="Hillier L."/>
            <person name="Hinrichs A.S."/>
            <person name="Holmes I."/>
            <person name="Hoskins R.A."/>
            <person name="Hubisz M.J."/>
            <person name="Hultmark D."/>
            <person name="Huntley M.A."/>
            <person name="Jaffe D.B."/>
            <person name="Jagadeeshan S."/>
            <person name="Jeck W.R."/>
            <person name="Johnson J."/>
            <person name="Jones C.D."/>
            <person name="Jordan W.C."/>
            <person name="Karpen G.H."/>
            <person name="Kataoka E."/>
            <person name="Keightley P.D."/>
            <person name="Kheradpour P."/>
            <person name="Kirkness E.F."/>
            <person name="Koerich L.B."/>
            <person name="Kristiansen K."/>
            <person name="Kudrna D."/>
            <person name="Kulathinal R.J."/>
            <person name="Kumar S."/>
            <person name="Kwok R."/>
            <person name="Lander E."/>
            <person name="Langley C.H."/>
            <person name="Lapoint R."/>
            <person name="Lazzaro B.P."/>
            <person name="Lee S.J."/>
            <person name="Levesque L."/>
            <person name="Li R."/>
            <person name="Lin C.F."/>
            <person name="Lin M.F."/>
            <person name="Lindblad-Toh K."/>
            <person name="Llopart A."/>
            <person name="Long M."/>
            <person name="Low L."/>
            <person name="Lozovsky E."/>
            <person name="Lu J."/>
            <person name="Luo M."/>
            <person name="Machado C.A."/>
            <person name="Makalowski W."/>
            <person name="Marzo M."/>
            <person name="Matsuda M."/>
            <person name="Matzkin L."/>
            <person name="McAllister B."/>
            <person name="McBride C.S."/>
            <person name="McKernan B."/>
            <person name="McKernan K."/>
            <person name="Mendez-Lago M."/>
            <person name="Minx P."/>
            <person name="Mollenhauer M.U."/>
            <person name="Montooth K."/>
            <person name="Mount S.M."/>
            <person name="Mu X."/>
            <person name="Myers E."/>
            <person name="Negre B."/>
            <person name="Newfeld S."/>
            <person name="Nielsen R."/>
            <person name="Noor M.A."/>
            <person name="O'Grady P."/>
            <person name="Pachter L."/>
            <person name="Papaceit M."/>
            <person name="Parisi M.J."/>
            <person name="Parisi M."/>
            <person name="Parts L."/>
            <person name="Pedersen J.S."/>
            <person name="Pesole G."/>
            <person name="Phillippy A.M."/>
            <person name="Ponting C.P."/>
            <person name="Pop M."/>
            <person name="Porcelli D."/>
            <person name="Powell J.R."/>
            <person name="Prohaska S."/>
            <person name="Pruitt K."/>
            <person name="Puig M."/>
            <person name="Quesneville H."/>
            <person name="Ram K.R."/>
            <person name="Rand D."/>
            <person name="Rasmussen M.D."/>
            <person name="Reed L.K."/>
            <person name="Reenan R."/>
            <person name="Reily A."/>
            <person name="Remington K.A."/>
            <person name="Rieger T.T."/>
            <person name="Ritchie M.G."/>
            <person name="Robin C."/>
            <person name="Rogers Y.H."/>
            <person name="Rohde C."/>
            <person name="Rozas J."/>
            <person name="Rubenfield M.J."/>
            <person name="Ruiz A."/>
            <person name="Russo S."/>
            <person name="Salzberg S.L."/>
            <person name="Sanchez-Gracia A."/>
            <person name="Saranga D.J."/>
            <person name="Sato H."/>
            <person name="Schaeffer S.W."/>
            <person name="Schatz M.C."/>
            <person name="Schlenke T."/>
            <person name="Schwartz R."/>
            <person name="Segarra C."/>
            <person name="Singh R.S."/>
            <person name="Sirot L."/>
            <person name="Sirota M."/>
            <person name="Sisneros N.B."/>
            <person name="Smith C.D."/>
            <person name="Smith T.F."/>
            <person name="Spieth J."/>
            <person name="Stage D.E."/>
            <person name="Stark A."/>
            <person name="Stephan W."/>
            <person name="Strausberg R.L."/>
            <person name="Strempel S."/>
            <person name="Sturgill D."/>
            <person name="Sutton G."/>
            <person name="Sutton G.G."/>
            <person name="Tao W."/>
            <person name="Teichmann S."/>
            <person name="Tobari Y.N."/>
            <person name="Tomimura Y."/>
            <person name="Tsolas J.M."/>
            <person name="Valente V.L."/>
            <person name="Venter E."/>
            <person name="Venter J.C."/>
            <person name="Vicario S."/>
            <person name="Vieira F.G."/>
            <person name="Vilella A.J."/>
            <person name="Villasante A."/>
            <person name="Walenz B."/>
            <person name="Wang J."/>
            <person name="Wasserman M."/>
            <person name="Watts T."/>
            <person name="Wilson D."/>
            <person name="Wilson R.K."/>
            <person name="Wing R.A."/>
            <person name="Wolfner M.F."/>
            <person name="Wong A."/>
            <person name="Wong G.K."/>
            <person name="Wu C.I."/>
            <person name="Wu G."/>
            <person name="Yamamoto D."/>
            <person name="Yang H.P."/>
            <person name="Yang S.P."/>
            <person name="Yorke J.A."/>
            <person name="Yoshida K."/>
            <person name="Zdobnov E."/>
            <person name="Zhang P."/>
            <person name="Zhang Y."/>
            <person name="Zimin A.V."/>
            <person name="Baldwin J."/>
            <person name="Abdouelleil A."/>
            <person name="Abdulkadir J."/>
            <person name="Abebe A."/>
            <person name="Abera B."/>
            <person name="Abreu J."/>
            <person name="Acer S.C."/>
            <person name="Aftuck L."/>
            <person name="Alexander A."/>
            <person name="An P."/>
            <person name="Anderson E."/>
            <person name="Anderson S."/>
            <person name="Arachi H."/>
            <person name="Azer M."/>
            <person name="Bachantsang P."/>
            <person name="Barry A."/>
            <person name="Bayul T."/>
            <person name="Berlin A."/>
            <person name="Bessette D."/>
            <person name="Bloom T."/>
            <person name="Blye J."/>
            <person name="Boguslavskiy L."/>
            <person name="Bonnet C."/>
            <person name="Boukhgalter B."/>
            <person name="Bourzgui I."/>
            <person name="Brown A."/>
            <person name="Cahill P."/>
            <person name="Channer S."/>
            <person name="Cheshatsang Y."/>
            <person name="Chuda L."/>
            <person name="Citroen M."/>
            <person name="Collymore A."/>
            <person name="Cooke P."/>
            <person name="Costello M."/>
            <person name="D'Aco K."/>
            <person name="Daza R."/>
            <person name="De Haan G."/>
            <person name="DeGray S."/>
            <person name="DeMaso C."/>
            <person name="Dhargay N."/>
            <person name="Dooley K."/>
            <person name="Dooley E."/>
            <person name="Doricent M."/>
            <person name="Dorje P."/>
            <person name="Dorjee K."/>
            <person name="Dupes A."/>
            <person name="Elong R."/>
            <person name="Falk J."/>
            <person name="Farina A."/>
            <person name="Faro S."/>
            <person name="Ferguson D."/>
            <person name="Fisher S."/>
            <person name="Foley C.D."/>
            <person name="Franke A."/>
            <person name="Friedrich D."/>
            <person name="Gadbois L."/>
            <person name="Gearin G."/>
            <person name="Gearin C.R."/>
            <person name="Giannoukos G."/>
            <person name="Goode T."/>
            <person name="Graham J."/>
            <person name="Grandbois E."/>
            <person name="Grewal S."/>
            <person name="Gyaltsen K."/>
            <person name="Hafez N."/>
            <person name="Hagos B."/>
            <person name="Hall J."/>
            <person name="Henson C."/>
            <person name="Hollinger A."/>
            <person name="Honan T."/>
            <person name="Huard M.D."/>
            <person name="Hughes L."/>
            <person name="Hurhula B."/>
            <person name="Husby M.E."/>
            <person name="Kamat A."/>
            <person name="Kanga B."/>
            <person name="Kashin S."/>
            <person name="Khazanovich D."/>
            <person name="Kisner P."/>
            <person name="Lance K."/>
            <person name="Lara M."/>
            <person name="Lee W."/>
            <person name="Lennon N."/>
            <person name="Letendre F."/>
            <person name="LeVine R."/>
            <person name="Lipovsky A."/>
            <person name="Liu X."/>
            <person name="Liu J."/>
            <person name="Liu S."/>
            <person name="Lokyitsang T."/>
            <person name="Lokyitsang Y."/>
            <person name="Lubonja R."/>
            <person name="Lui A."/>
            <person name="MacDonald P."/>
            <person name="Magnisalis V."/>
            <person name="Maru K."/>
            <person name="Matthews C."/>
            <person name="McCusker W."/>
            <person name="McDonough S."/>
            <person name="Mehta T."/>
            <person name="Meldrim J."/>
            <person name="Meneus L."/>
            <person name="Mihai O."/>
            <person name="Mihalev A."/>
            <person name="Mihova T."/>
            <person name="Mittelman R."/>
            <person name="Mlenga V."/>
            <person name="Montmayeur A."/>
            <person name="Mulrain L."/>
            <person name="Navidi A."/>
            <person name="Naylor J."/>
            <person name="Negash T."/>
            <person name="Nguyen T."/>
            <person name="Nguyen N."/>
            <person name="Nicol R."/>
            <person name="Norbu C."/>
            <person name="Norbu N."/>
            <person name="Novod N."/>
            <person name="O'Neill B."/>
            <person name="Osman S."/>
            <person name="Markiewicz E."/>
            <person name="Oyono O.L."/>
            <person name="Patti C."/>
            <person name="Phunkhang P."/>
            <person name="Pierre F."/>
            <person name="Priest M."/>
            <person name="Raghuraman S."/>
            <person name="Rege F."/>
            <person name="Reyes R."/>
            <person name="Rise C."/>
            <person name="Rogov P."/>
            <person name="Ross K."/>
            <person name="Ryan E."/>
            <person name="Settipalli S."/>
            <person name="Shea T."/>
            <person name="Sherpa N."/>
            <person name="Shi L."/>
            <person name="Shih D."/>
            <person name="Sparrow T."/>
            <person name="Spaulding J."/>
            <person name="Stalker J."/>
            <person name="Stange-Thomann N."/>
            <person name="Stavropoulos S."/>
            <person name="Stone C."/>
            <person name="Strader C."/>
            <person name="Tesfaye S."/>
            <person name="Thomson T."/>
            <person name="Thoulutsang Y."/>
            <person name="Thoulutsang D."/>
            <person name="Topham K."/>
            <person name="Topping I."/>
            <person name="Tsamla T."/>
            <person name="Vassiliev H."/>
            <person name="Vo A."/>
            <person name="Wangchuk T."/>
            <person name="Wangdi T."/>
            <person name="Weiand M."/>
            <person name="Wilkinson J."/>
            <person name="Wilson A."/>
            <person name="Yadav S."/>
            <person name="Young G."/>
            <person name="Yu Q."/>
            <person name="Zembek L."/>
            <person name="Zhong D."/>
            <person name="Zimmer A."/>
            <person name="Zwirko Z."/>
            <person name="Jaffe D.B."/>
            <person name="Alvarez P."/>
            <person name="Brockman W."/>
            <person name="Butler J."/>
            <person name="Chin C."/>
            <person name="Gnerre S."/>
            <person name="Grabherr M."/>
            <person name="Kleber M."/>
            <person name="Mauceli E."/>
            <person name="MacCallum I."/>
        </authorList>
    </citation>
    <scope>NUCLEOTIDE SEQUENCE [LARGE SCALE GENOMIC DNA]</scope>
    <source>
        <strain evidence="2">white501</strain>
    </source>
</reference>